<dbReference type="KEGG" id="kra:Krad_4581"/>
<keyword evidence="2" id="KW-0614">Plasmid</keyword>
<evidence type="ECO:0000313" key="3">
    <source>
        <dbReference type="Proteomes" id="UP000001116"/>
    </source>
</evidence>
<proteinExistence type="predicted"/>
<name>A6WGV1_KINRD</name>
<protein>
    <submittedName>
        <fullName evidence="2">Uncharacterized protein</fullName>
    </submittedName>
</protein>
<keyword evidence="3" id="KW-1185">Reference proteome</keyword>
<sequence length="214" mass="23674">MALDLHPLTHSFHPPVGVTAAGPGSPWLLCLPDVQSPVRGHRRAATHAQSRCAYWVISAGLTRAGRYPPGMEVPFTDPSLRRAPVRSSTAGWFASSCLLIVAILFSGVAHHAAPLPTHSTFTTWSAAATASHSHGASDKAGAHEEVTSHRRGLLRSLRHALSTRRQLRSRNHFASRRDRIGQGHHARPRHQRPLHTRRRLRASRRHLMLCVHRV</sequence>
<feature type="compositionally biased region" description="Basic and acidic residues" evidence="1">
    <location>
        <begin position="135"/>
        <end position="148"/>
    </location>
</feature>
<dbReference type="AlphaFoldDB" id="A6WGV1"/>
<organism evidence="2 3">
    <name type="scientific">Kineococcus radiotolerans (strain ATCC BAA-149 / DSM 14245 / SRS30216)</name>
    <dbReference type="NCBI Taxonomy" id="266940"/>
    <lineage>
        <taxon>Bacteria</taxon>
        <taxon>Bacillati</taxon>
        <taxon>Actinomycetota</taxon>
        <taxon>Actinomycetes</taxon>
        <taxon>Kineosporiales</taxon>
        <taxon>Kineosporiaceae</taxon>
        <taxon>Kineococcus</taxon>
    </lineage>
</organism>
<geneLocation type="plasmid" evidence="2 3">
    <name>pKRAD01</name>
</geneLocation>
<dbReference type="Proteomes" id="UP000001116">
    <property type="component" value="Plasmid pKRAD01"/>
</dbReference>
<evidence type="ECO:0000256" key="1">
    <source>
        <dbReference type="SAM" id="MobiDB-lite"/>
    </source>
</evidence>
<feature type="compositionally biased region" description="Basic residues" evidence="1">
    <location>
        <begin position="182"/>
        <end position="199"/>
    </location>
</feature>
<feature type="compositionally biased region" description="Basic residues" evidence="1">
    <location>
        <begin position="165"/>
        <end position="174"/>
    </location>
</feature>
<accession>A6WGV1</accession>
<dbReference type="HOGENOM" id="CLU_1287418_0_0_11"/>
<feature type="region of interest" description="Disordered" evidence="1">
    <location>
        <begin position="132"/>
        <end position="151"/>
    </location>
</feature>
<evidence type="ECO:0000313" key="2">
    <source>
        <dbReference type="EMBL" id="ABS06040.1"/>
    </source>
</evidence>
<feature type="region of interest" description="Disordered" evidence="1">
    <location>
        <begin position="165"/>
        <end position="199"/>
    </location>
</feature>
<reference evidence="3" key="1">
    <citation type="journal article" date="2008" name="PLoS ONE">
        <title>Survival in nuclear waste, extreme resistance, and potential applications gleaned from the genome sequence of Kineococcus radiotolerans SRS30216.</title>
        <authorList>
            <person name="Bagwell C.E."/>
            <person name="Bhat S."/>
            <person name="Hawkins G.M."/>
            <person name="Smith B.W."/>
            <person name="Biswas T."/>
            <person name="Hoover T.R."/>
            <person name="Saunders E."/>
            <person name="Han C.S."/>
            <person name="Tsodikov O.V."/>
            <person name="Shimkets L.J."/>
        </authorList>
    </citation>
    <scope>NUCLEOTIDE SEQUENCE [LARGE SCALE GENOMIC DNA]</scope>
    <source>
        <strain evidence="3">ATCC BAA-149 / DSM 14245 / SRS30216</strain>
    </source>
</reference>
<dbReference type="EMBL" id="CP000751">
    <property type="protein sequence ID" value="ABS06040.1"/>
    <property type="molecule type" value="Genomic_DNA"/>
</dbReference>
<gene>
    <name evidence="2" type="ordered locus">Krad_4581</name>
</gene>